<organism evidence="5 6">
    <name type="scientific">Bacteroides salyersiae</name>
    <dbReference type="NCBI Taxonomy" id="291644"/>
    <lineage>
        <taxon>Bacteria</taxon>
        <taxon>Pseudomonadati</taxon>
        <taxon>Bacteroidota</taxon>
        <taxon>Bacteroidia</taxon>
        <taxon>Bacteroidales</taxon>
        <taxon>Bacteroidaceae</taxon>
        <taxon>Bacteroides</taxon>
    </lineage>
</organism>
<reference evidence="5 6" key="1">
    <citation type="journal article" date="2019" name="Nat. Med.">
        <title>A library of human gut bacterial isolates paired with longitudinal multiomics data enables mechanistic microbiome research.</title>
        <authorList>
            <person name="Poyet M."/>
            <person name="Groussin M."/>
            <person name="Gibbons S.M."/>
            <person name="Avila-Pacheco J."/>
            <person name="Jiang X."/>
            <person name="Kearney S.M."/>
            <person name="Perrotta A.R."/>
            <person name="Berdy B."/>
            <person name="Zhao S."/>
            <person name="Lieberman T.D."/>
            <person name="Swanson P.K."/>
            <person name="Smith M."/>
            <person name="Roesemann S."/>
            <person name="Alexander J.E."/>
            <person name="Rich S.A."/>
            <person name="Livny J."/>
            <person name="Vlamakis H."/>
            <person name="Clish C."/>
            <person name="Bullock K."/>
            <person name="Deik A."/>
            <person name="Scott J."/>
            <person name="Pierce K.A."/>
            <person name="Xavier R.J."/>
            <person name="Alm E.J."/>
        </authorList>
    </citation>
    <scope>NUCLEOTIDE SEQUENCE [LARGE SCALE GENOMIC DNA]</scope>
    <source>
        <strain evidence="5 6">BIOML-A10</strain>
    </source>
</reference>
<dbReference type="Proteomes" id="UP000422221">
    <property type="component" value="Unassembled WGS sequence"/>
</dbReference>
<evidence type="ECO:0000259" key="2">
    <source>
        <dbReference type="Pfam" id="PF05089"/>
    </source>
</evidence>
<dbReference type="RefSeq" id="WP_130058855.1">
    <property type="nucleotide sequence ID" value="NZ_CP081902.1"/>
</dbReference>
<dbReference type="Gene3D" id="1.20.120.670">
    <property type="entry name" value="N-acetyl-b-d-glucoasminidase"/>
    <property type="match status" value="1"/>
</dbReference>
<dbReference type="Pfam" id="PF12971">
    <property type="entry name" value="NAGLU_N"/>
    <property type="match status" value="1"/>
</dbReference>
<feature type="domain" description="Alpha-N-acetylglucosaminidase C-terminal" evidence="4">
    <location>
        <begin position="449"/>
        <end position="729"/>
    </location>
</feature>
<protein>
    <submittedName>
        <fullName evidence="5">Alpha-N-acetylglucosaminidase</fullName>
    </submittedName>
</protein>
<sequence length="761" mass="87533">MNLISKNKITFIFLFSIFLLPAYGANKDTKAIYELIERVTPGYSSQYRLEIIAPDNGVDVYEVDGNGKEIILRGNTPVALATAFNWYLKYTCQAHVSWFGNQLNLPEKLPQPRERERRVINGRYRVYMNYCTVSYTAAWWDWERWQKELDFMAMNSVNMPLFTIGLDAVWYNTLLHFNFSDREARAFLAGPGHAAWQWMQNLQSYGGPLPKSVIDRHAALGKKIIARQLELGMQPIQQGFSGYVPRELKDKYPTANINQQRSWCGFKGAAQLDPTDSLFTRMGRVFLEEQARLFGAHGVYAADPFHESAPPVDTPEYLKAVGETIHRLFREFDPQSTWAMQSWSLREAIVKAVPKEALLILDLRGSSTSKAEFWGYPTVVGNLHNFGGRINMHGDLALLASNQYSKAKRLNPAVCGSGLFMEAIEQNPVYYELAFEMPCHPDSIDLRAWLKQYVTRRYGAFSPATQKAWMLLLEGPYRQGTNGTEKSSIVAARPALDVKKSGPNAGLEIPYDPALIIRAQSLLLEDADKLSASRPYRFDLVDVQRQMMTNLGQLIHRKAAEAFRSKDREAFTLHSERFLGMLADMDTLLRTRSEYSFDRWLTEARSWGETEEEKNQMERDATSLVTIWGADGDPRIFDYSWREWAGLINGYYLPRWQKFYTMLQQHLDEGTSYEEAGLPQIYGREAFRANDFYHALAEWELSYVDTYGKARIPATEGDEIDIVKRLFKKYFKLSQEYYTDSIKLIKPSRDERTYENLGEDL</sequence>
<gene>
    <name evidence="5" type="ORF">F3F73_12875</name>
</gene>
<dbReference type="Pfam" id="PF05089">
    <property type="entry name" value="NAGLU"/>
    <property type="match status" value="1"/>
</dbReference>
<dbReference type="Gene3D" id="3.20.20.80">
    <property type="entry name" value="Glycosidases"/>
    <property type="match status" value="1"/>
</dbReference>
<feature type="domain" description="Alpha-N-acetylglucosaminidase N-terminal" evidence="3">
    <location>
        <begin position="31"/>
        <end position="110"/>
    </location>
</feature>
<evidence type="ECO:0000313" key="5">
    <source>
        <dbReference type="EMBL" id="KAA3763903.1"/>
    </source>
</evidence>
<dbReference type="GO" id="GO:0016787">
    <property type="term" value="F:hydrolase activity"/>
    <property type="evidence" value="ECO:0007669"/>
    <property type="project" value="UniProtKB-KW"/>
</dbReference>
<dbReference type="GO" id="GO:0005975">
    <property type="term" value="P:carbohydrate metabolic process"/>
    <property type="evidence" value="ECO:0007669"/>
    <property type="project" value="UniProtKB-ARBA"/>
</dbReference>
<keyword evidence="1" id="KW-0378">Hydrolase</keyword>
<dbReference type="InterPro" id="IPR007781">
    <property type="entry name" value="NAGLU"/>
</dbReference>
<proteinExistence type="predicted"/>
<comment type="caution">
    <text evidence="5">The sequence shown here is derived from an EMBL/GenBank/DDBJ whole genome shotgun (WGS) entry which is preliminary data.</text>
</comment>
<evidence type="ECO:0000313" key="6">
    <source>
        <dbReference type="Proteomes" id="UP000422221"/>
    </source>
</evidence>
<dbReference type="Gene3D" id="3.30.379.10">
    <property type="entry name" value="Chitobiase/beta-hexosaminidase domain 2-like"/>
    <property type="match status" value="1"/>
</dbReference>
<name>A0A7J4XI33_9BACE</name>
<accession>A0A7J4XI33</accession>
<feature type="domain" description="Alpha-N-acetylglucosaminidase tim-barrel" evidence="2">
    <location>
        <begin position="125"/>
        <end position="438"/>
    </location>
</feature>
<dbReference type="PANTHER" id="PTHR12872">
    <property type="entry name" value="ALPHA-N-ACETYLGLUCOSAMINIDASE"/>
    <property type="match status" value="1"/>
</dbReference>
<evidence type="ECO:0000259" key="3">
    <source>
        <dbReference type="Pfam" id="PF12971"/>
    </source>
</evidence>
<dbReference type="Pfam" id="PF12972">
    <property type="entry name" value="NAGLU_C"/>
    <property type="match status" value="1"/>
</dbReference>
<evidence type="ECO:0000256" key="1">
    <source>
        <dbReference type="ARBA" id="ARBA00022801"/>
    </source>
</evidence>
<evidence type="ECO:0000259" key="4">
    <source>
        <dbReference type="Pfam" id="PF12972"/>
    </source>
</evidence>
<dbReference type="InterPro" id="IPR024732">
    <property type="entry name" value="NAGLU_C"/>
</dbReference>
<dbReference type="EMBL" id="VWMK01000012">
    <property type="protein sequence ID" value="KAA3763903.1"/>
    <property type="molecule type" value="Genomic_DNA"/>
</dbReference>
<dbReference type="InterPro" id="IPR024733">
    <property type="entry name" value="NAGLU_tim-barrel"/>
</dbReference>
<dbReference type="PANTHER" id="PTHR12872:SF1">
    <property type="entry name" value="ALPHA-N-ACETYLGLUCOSAMINIDASE"/>
    <property type="match status" value="1"/>
</dbReference>
<dbReference type="InterPro" id="IPR024240">
    <property type="entry name" value="NAGLU_N"/>
</dbReference>
<dbReference type="AlphaFoldDB" id="A0A7J4XI33"/>
<dbReference type="InterPro" id="IPR029018">
    <property type="entry name" value="Hex-like_dom2"/>
</dbReference>